<comment type="catalytic activity">
    <reaction evidence="5">
        <text>6-carboxyhexanoyl-[ACP] + L-alanine + H(+) = (8S)-8-amino-7-oxononanoate + holo-[ACP] + CO2</text>
        <dbReference type="Rhea" id="RHEA:42288"/>
        <dbReference type="Rhea" id="RHEA-COMP:9685"/>
        <dbReference type="Rhea" id="RHEA-COMP:9955"/>
        <dbReference type="ChEBI" id="CHEBI:15378"/>
        <dbReference type="ChEBI" id="CHEBI:16526"/>
        <dbReference type="ChEBI" id="CHEBI:57972"/>
        <dbReference type="ChEBI" id="CHEBI:64479"/>
        <dbReference type="ChEBI" id="CHEBI:78846"/>
        <dbReference type="ChEBI" id="CHEBI:149468"/>
        <dbReference type="EC" id="2.3.1.47"/>
    </reaction>
</comment>
<gene>
    <name evidence="6" type="ORF">GCM10010123_19250</name>
</gene>
<dbReference type="InterPro" id="IPR050087">
    <property type="entry name" value="AON_synthase_class-II"/>
</dbReference>
<sequence length="825" mass="91132">MATSEEQLAALDEIVSDGVRRGMLHLRAEDERLDGRTVTVSGKKMVHFGSCSYLGLETHELLKSAAVDATMRFGTQFSSSRAYLSAPLYEAAESALSVIFGRDVLITASTTMGHLATLPTLVESTDVLLLDHQVHHSVQTAATLVRAQGARVEFVPHNDLRTLDRRLAEYRRRYRRVWYAADGLYSMYADHCPIDGLNALAERHEHLWLYLDDAHGLSWTGRHGRGYALEHLGAAAATRAVVAGSLNKSFAAAGGVLVFPDPESRRKVFTVGGPMIFSGPVQPPMLGAILGSARIHRSPLLPELQQRLLGLIRHFNALAADLRLPLVSDSEAPIRFVGAGLPHLAYDMVGRLHAAGYFVDTASFPAVPAKRSGVRLTLTAHHTEADVTGLAHTLAAALPRALAAGGSSAHHLARLFARQLDGRPVAGTELPPPPPAGALRLEHHDTIDTVAPTEWNALLGGRGSFDWAGLRTAEDVFAGPDPRPENVWRFHYWIVRDATGHPVAATFFTDTIWKDDMLAPSDVSAEVERQRATTPYHLTSRVLAMGSLITEGDHLYLDRGRDWRGALRLILDAARAEEDRIGAAGIVLRDLPDDEDLRLFLLGEGFARLPGRDNWQRPMDFADTDEFVGQLTKKARYHQRNRVLAVEARYRVDVVRGGSAAALGPADRDHLYDLYRRVHDRHLDLNVFPLPRRTIDAVLAHPCWEVVTLRLPERTARPVAFGAHHVGPDHVQGVFIGLDYDYVRTDDSYQQTLWQAIRCAQRHGSGRVLYGMGADRHKARFGARRHRSWLYVQSTDSLHRDLLGDIAQRLHLRPAVGEGRQLAGA</sequence>
<comment type="cofactor">
    <cofactor evidence="1">
        <name>pyridoxal 5'-phosphate</name>
        <dbReference type="ChEBI" id="CHEBI:597326"/>
    </cofactor>
</comment>
<dbReference type="GO" id="GO:0009102">
    <property type="term" value="P:biotin biosynthetic process"/>
    <property type="evidence" value="ECO:0007669"/>
    <property type="project" value="TreeGrafter"/>
</dbReference>
<dbReference type="InterPro" id="IPR015422">
    <property type="entry name" value="PyrdxlP-dep_Trfase_small"/>
</dbReference>
<dbReference type="PANTHER" id="PTHR13693">
    <property type="entry name" value="CLASS II AMINOTRANSFERASE/8-AMINO-7-OXONONANOATE SYNTHASE"/>
    <property type="match status" value="1"/>
</dbReference>
<dbReference type="InterPro" id="IPR015421">
    <property type="entry name" value="PyrdxlP-dep_Trfase_major"/>
</dbReference>
<proteinExistence type="predicted"/>
<evidence type="ECO:0000313" key="7">
    <source>
        <dbReference type="Proteomes" id="UP000649739"/>
    </source>
</evidence>
<evidence type="ECO:0000256" key="3">
    <source>
        <dbReference type="ARBA" id="ARBA00022679"/>
    </source>
</evidence>
<reference evidence="6" key="2">
    <citation type="submission" date="2020-09" db="EMBL/GenBank/DDBJ databases">
        <authorList>
            <person name="Sun Q."/>
            <person name="Ohkuma M."/>
        </authorList>
    </citation>
    <scope>NUCLEOTIDE SEQUENCE</scope>
    <source>
        <strain evidence="6">JCM 3090</strain>
    </source>
</reference>
<evidence type="ECO:0000256" key="1">
    <source>
        <dbReference type="ARBA" id="ARBA00001933"/>
    </source>
</evidence>
<keyword evidence="3" id="KW-0808">Transferase</keyword>
<accession>A0A8J3F9V6</accession>
<dbReference type="Gene3D" id="3.40.640.10">
    <property type="entry name" value="Type I PLP-dependent aspartate aminotransferase-like (Major domain)"/>
    <property type="match status" value="1"/>
</dbReference>
<keyword evidence="7" id="KW-1185">Reference proteome</keyword>
<evidence type="ECO:0000256" key="2">
    <source>
        <dbReference type="ARBA" id="ARBA00013187"/>
    </source>
</evidence>
<protein>
    <recommendedName>
        <fullName evidence="2">8-amino-7-oxononanoate synthase</fullName>
        <ecNumber evidence="2">2.3.1.47</ecNumber>
    </recommendedName>
</protein>
<evidence type="ECO:0000313" key="6">
    <source>
        <dbReference type="EMBL" id="GGJ89664.1"/>
    </source>
</evidence>
<dbReference type="InterPro" id="IPR016181">
    <property type="entry name" value="Acyl_CoA_acyltransferase"/>
</dbReference>
<evidence type="ECO:0000256" key="5">
    <source>
        <dbReference type="ARBA" id="ARBA00047715"/>
    </source>
</evidence>
<dbReference type="Gene3D" id="3.90.1150.10">
    <property type="entry name" value="Aspartate Aminotransferase, domain 1"/>
    <property type="match status" value="1"/>
</dbReference>
<keyword evidence="4" id="KW-0663">Pyridoxal phosphate</keyword>
<dbReference type="InterPro" id="IPR015424">
    <property type="entry name" value="PyrdxlP-dep_Trfase"/>
</dbReference>
<evidence type="ECO:0000256" key="4">
    <source>
        <dbReference type="ARBA" id="ARBA00022898"/>
    </source>
</evidence>
<reference evidence="6" key="1">
    <citation type="journal article" date="2014" name="Int. J. Syst. Evol. Microbiol.">
        <title>Complete genome sequence of Corynebacterium casei LMG S-19264T (=DSM 44701T), isolated from a smear-ripened cheese.</title>
        <authorList>
            <consortium name="US DOE Joint Genome Institute (JGI-PGF)"/>
            <person name="Walter F."/>
            <person name="Albersmeier A."/>
            <person name="Kalinowski J."/>
            <person name="Ruckert C."/>
        </authorList>
    </citation>
    <scope>NUCLEOTIDE SEQUENCE</scope>
    <source>
        <strain evidence="6">JCM 3090</strain>
    </source>
</reference>
<dbReference type="AlphaFoldDB" id="A0A8J3F9V6"/>
<organism evidence="6 7">
    <name type="scientific">Pilimelia anulata</name>
    <dbReference type="NCBI Taxonomy" id="53371"/>
    <lineage>
        <taxon>Bacteria</taxon>
        <taxon>Bacillati</taxon>
        <taxon>Actinomycetota</taxon>
        <taxon>Actinomycetes</taxon>
        <taxon>Micromonosporales</taxon>
        <taxon>Micromonosporaceae</taxon>
        <taxon>Pilimelia</taxon>
    </lineage>
</organism>
<dbReference type="EC" id="2.3.1.47" evidence="2"/>
<dbReference type="GO" id="GO:0008710">
    <property type="term" value="F:8-amino-7-oxononanoate synthase activity"/>
    <property type="evidence" value="ECO:0007669"/>
    <property type="project" value="UniProtKB-EC"/>
</dbReference>
<dbReference type="Proteomes" id="UP000649739">
    <property type="component" value="Unassembled WGS sequence"/>
</dbReference>
<dbReference type="EMBL" id="BMQB01000003">
    <property type="protein sequence ID" value="GGJ89664.1"/>
    <property type="molecule type" value="Genomic_DNA"/>
</dbReference>
<dbReference type="PANTHER" id="PTHR13693:SF100">
    <property type="entry name" value="8-AMINO-7-OXONONANOATE SYNTHASE"/>
    <property type="match status" value="1"/>
</dbReference>
<dbReference type="SUPFAM" id="SSF55729">
    <property type="entry name" value="Acyl-CoA N-acyltransferases (Nat)"/>
    <property type="match status" value="1"/>
</dbReference>
<dbReference type="SUPFAM" id="SSF53383">
    <property type="entry name" value="PLP-dependent transferases"/>
    <property type="match status" value="1"/>
</dbReference>
<comment type="caution">
    <text evidence="6">The sequence shown here is derived from an EMBL/GenBank/DDBJ whole genome shotgun (WGS) entry which is preliminary data.</text>
</comment>
<name>A0A8J3F9V6_9ACTN</name>